<dbReference type="InterPro" id="IPR050864">
    <property type="entry name" value="Bacterial_PTS_Sugar_Transport"/>
</dbReference>
<dbReference type="RefSeq" id="WP_301711358.1">
    <property type="nucleotide sequence ID" value="NZ_SDWY01000003.1"/>
</dbReference>
<keyword evidence="2" id="KW-0597">Phosphoprotein</keyword>
<evidence type="ECO:0000256" key="6">
    <source>
        <dbReference type="ARBA" id="ARBA00022777"/>
    </source>
</evidence>
<dbReference type="GO" id="GO:0022877">
    <property type="term" value="F:protein-N(PI)-phosphohistidine-fructose phosphotransferase system transporter activity"/>
    <property type="evidence" value="ECO:0007669"/>
    <property type="project" value="InterPro"/>
</dbReference>
<evidence type="ECO:0000313" key="9">
    <source>
        <dbReference type="Proteomes" id="UP001167919"/>
    </source>
</evidence>
<dbReference type="InterPro" id="IPR013011">
    <property type="entry name" value="PTS_EIIB_2"/>
</dbReference>
<dbReference type="Pfam" id="PF02302">
    <property type="entry name" value="PTS_IIB"/>
    <property type="match status" value="1"/>
</dbReference>
<protein>
    <submittedName>
        <fullName evidence="8">PTS fructose-like transporter subunit IIB</fullName>
        <ecNumber evidence="8">2.7.1.202</ecNumber>
    </submittedName>
</protein>
<dbReference type="AlphaFoldDB" id="A0AAJ1VQW8"/>
<evidence type="ECO:0000256" key="5">
    <source>
        <dbReference type="ARBA" id="ARBA00022683"/>
    </source>
</evidence>
<dbReference type="PANTHER" id="PTHR30505">
    <property type="entry name" value="FRUCTOSE-LIKE PERMEASE"/>
    <property type="match status" value="1"/>
</dbReference>
<dbReference type="InterPro" id="IPR003501">
    <property type="entry name" value="PTS_EIIB_2/3"/>
</dbReference>
<evidence type="ECO:0000313" key="8">
    <source>
        <dbReference type="EMBL" id="MDN6900712.1"/>
    </source>
</evidence>
<proteinExistence type="predicted"/>
<keyword evidence="4 8" id="KW-0808">Transferase</keyword>
<dbReference type="SUPFAM" id="SSF52794">
    <property type="entry name" value="PTS system IIB component-like"/>
    <property type="match status" value="1"/>
</dbReference>
<evidence type="ECO:0000256" key="1">
    <source>
        <dbReference type="ARBA" id="ARBA00022448"/>
    </source>
</evidence>
<dbReference type="EMBL" id="SDWY01000003">
    <property type="protein sequence ID" value="MDN6900712.1"/>
    <property type="molecule type" value="Genomic_DNA"/>
</dbReference>
<dbReference type="PROSITE" id="PS51099">
    <property type="entry name" value="PTS_EIIB_TYPE_2"/>
    <property type="match status" value="1"/>
</dbReference>
<reference evidence="8" key="1">
    <citation type="submission" date="2019-01" db="EMBL/GenBank/DDBJ databases">
        <title>Oenococcus sicerae UCMA17102.</title>
        <authorList>
            <person name="Cousin F.J."/>
            <person name="Le Guellec R."/>
            <person name="Cretenet M."/>
        </authorList>
    </citation>
    <scope>NUCLEOTIDE SEQUENCE</scope>
    <source>
        <strain evidence="8">UCMA17102</strain>
    </source>
</reference>
<evidence type="ECO:0000256" key="4">
    <source>
        <dbReference type="ARBA" id="ARBA00022679"/>
    </source>
</evidence>
<name>A0AAJ1VQW8_9LACO</name>
<keyword evidence="6" id="KW-0418">Kinase</keyword>
<dbReference type="InterPro" id="IPR003353">
    <property type="entry name" value="PTS_IIB_fruc"/>
</dbReference>
<keyword evidence="1" id="KW-0813">Transport</keyword>
<dbReference type="GO" id="GO:0016301">
    <property type="term" value="F:kinase activity"/>
    <property type="evidence" value="ECO:0007669"/>
    <property type="project" value="UniProtKB-KW"/>
</dbReference>
<dbReference type="CDD" id="cd05569">
    <property type="entry name" value="PTS_IIB_fructose"/>
    <property type="match status" value="1"/>
</dbReference>
<evidence type="ECO:0000256" key="2">
    <source>
        <dbReference type="ARBA" id="ARBA00022553"/>
    </source>
</evidence>
<dbReference type="Proteomes" id="UP001167919">
    <property type="component" value="Unassembled WGS sequence"/>
</dbReference>
<dbReference type="GO" id="GO:0009401">
    <property type="term" value="P:phosphoenolpyruvate-dependent sugar phosphotransferase system"/>
    <property type="evidence" value="ECO:0007669"/>
    <property type="project" value="UniProtKB-KW"/>
</dbReference>
<dbReference type="InterPro" id="IPR036095">
    <property type="entry name" value="PTS_EIIB-like_sf"/>
</dbReference>
<dbReference type="NCBIfam" id="NF007783">
    <property type="entry name" value="PRK10474.1"/>
    <property type="match status" value="1"/>
</dbReference>
<dbReference type="PANTHER" id="PTHR30505:SF0">
    <property type="entry name" value="FRUCTOSE-LIKE PTS SYSTEM EIIBC COMPONENT-RELATED"/>
    <property type="match status" value="1"/>
</dbReference>
<sequence length="101" mass="10647">MNIVGVTSCPSGVAHTYMAAEALEQAAKKKSVGIKVETQGSSGIDGLLTSAEIAAADYVILTNDTNIRGTERFRGKKVVQLSASKIIDKADALINQLLKKN</sequence>
<evidence type="ECO:0000256" key="3">
    <source>
        <dbReference type="ARBA" id="ARBA00022597"/>
    </source>
</evidence>
<accession>A0AAJ1VQW8</accession>
<comment type="caution">
    <text evidence="8">The sequence shown here is derived from an EMBL/GenBank/DDBJ whole genome shotgun (WGS) entry which is preliminary data.</text>
</comment>
<dbReference type="NCBIfam" id="TIGR00829">
    <property type="entry name" value="FRU"/>
    <property type="match status" value="1"/>
</dbReference>
<dbReference type="GO" id="GO:0090563">
    <property type="term" value="F:protein-phosphocysteine-sugar phosphotransferase activity"/>
    <property type="evidence" value="ECO:0007669"/>
    <property type="project" value="TreeGrafter"/>
</dbReference>
<dbReference type="GO" id="GO:0005886">
    <property type="term" value="C:plasma membrane"/>
    <property type="evidence" value="ECO:0007669"/>
    <property type="project" value="TreeGrafter"/>
</dbReference>
<feature type="domain" description="PTS EIIB type-2" evidence="7">
    <location>
        <begin position="1"/>
        <end position="99"/>
    </location>
</feature>
<keyword evidence="5" id="KW-0598">Phosphotransferase system</keyword>
<evidence type="ECO:0000259" key="7">
    <source>
        <dbReference type="PROSITE" id="PS51099"/>
    </source>
</evidence>
<dbReference type="EC" id="2.7.1.202" evidence="8"/>
<dbReference type="Gene3D" id="3.40.50.2300">
    <property type="match status" value="1"/>
</dbReference>
<dbReference type="FunFam" id="3.40.50.2300:FF:000014">
    <property type="entry name" value="PTS system fructose-like transporter subunit IIB"/>
    <property type="match status" value="1"/>
</dbReference>
<organism evidence="8 9">
    <name type="scientific">Oenococcus sicerae</name>
    <dbReference type="NCBI Taxonomy" id="2203724"/>
    <lineage>
        <taxon>Bacteria</taxon>
        <taxon>Bacillati</taxon>
        <taxon>Bacillota</taxon>
        <taxon>Bacilli</taxon>
        <taxon>Lactobacillales</taxon>
        <taxon>Lactobacillaceae</taxon>
        <taxon>Oenococcus</taxon>
    </lineage>
</organism>
<keyword evidence="3" id="KW-0762">Sugar transport</keyword>
<gene>
    <name evidence="8" type="ORF">EVC35_06800</name>
</gene>